<evidence type="ECO:0000256" key="1">
    <source>
        <dbReference type="SAM" id="MobiDB-lite"/>
    </source>
</evidence>
<keyword evidence="2" id="KW-0732">Signal</keyword>
<reference evidence="3 4" key="1">
    <citation type="submission" date="2019-07" db="EMBL/GenBank/DDBJ databases">
        <title>Draft genome assembly of a fouling barnacle, Amphibalanus amphitrite (Darwin, 1854): The first reference genome for Thecostraca.</title>
        <authorList>
            <person name="Kim W."/>
        </authorList>
    </citation>
    <scope>NUCLEOTIDE SEQUENCE [LARGE SCALE GENOMIC DNA]</scope>
    <source>
        <strain evidence="3">SNU_AA5</strain>
        <tissue evidence="3">Soma without cirri and trophi</tissue>
    </source>
</reference>
<comment type="caution">
    <text evidence="3">The sequence shown here is derived from an EMBL/GenBank/DDBJ whole genome shotgun (WGS) entry which is preliminary data.</text>
</comment>
<accession>A0A6A4W2L4</accession>
<gene>
    <name evidence="3" type="ORF">FJT64_003130</name>
</gene>
<dbReference type="AlphaFoldDB" id="A0A6A4W2L4"/>
<keyword evidence="4" id="KW-1185">Reference proteome</keyword>
<evidence type="ECO:0000313" key="3">
    <source>
        <dbReference type="EMBL" id="KAF0301506.1"/>
    </source>
</evidence>
<evidence type="ECO:0000313" key="4">
    <source>
        <dbReference type="Proteomes" id="UP000440578"/>
    </source>
</evidence>
<evidence type="ECO:0000256" key="2">
    <source>
        <dbReference type="SAM" id="SignalP"/>
    </source>
</evidence>
<feature type="signal peptide" evidence="2">
    <location>
        <begin position="1"/>
        <end position="20"/>
    </location>
</feature>
<organism evidence="3 4">
    <name type="scientific">Amphibalanus amphitrite</name>
    <name type="common">Striped barnacle</name>
    <name type="synonym">Balanus amphitrite</name>
    <dbReference type="NCBI Taxonomy" id="1232801"/>
    <lineage>
        <taxon>Eukaryota</taxon>
        <taxon>Metazoa</taxon>
        <taxon>Ecdysozoa</taxon>
        <taxon>Arthropoda</taxon>
        <taxon>Crustacea</taxon>
        <taxon>Multicrustacea</taxon>
        <taxon>Cirripedia</taxon>
        <taxon>Thoracica</taxon>
        <taxon>Thoracicalcarea</taxon>
        <taxon>Balanomorpha</taxon>
        <taxon>Balanoidea</taxon>
        <taxon>Balanidae</taxon>
        <taxon>Amphibalaninae</taxon>
        <taxon>Amphibalanus</taxon>
    </lineage>
</organism>
<proteinExistence type="predicted"/>
<sequence length="284" mass="32546">MAAPLTSVALILLMLTSTLGFLGHHKKVLAGDEEKGRIVSSHYWDKFRDFMDEVAAADFFVRTDMLVRYQIGKSSSVGKKRFDEATKPDSAEALAPSQLLDAIAARLDDSEWLDELDAEYQKYGEHNMTVLINTFRKLGRVAKKHKEKIPVDVLRQLMWRGVVRPERQHDLEERLSAALQLFFDTDLALRLQRVAPDVFEEYLIGVFEFDWMPLEEILEDTLSHHELKTQLADEIGGTTEHDSVRPYSTHPRPSRRSEQQRQVSASSRNIPHGSNANCRRLRTC</sequence>
<feature type="region of interest" description="Disordered" evidence="1">
    <location>
        <begin position="233"/>
        <end position="274"/>
    </location>
</feature>
<feature type="chain" id="PRO_5025378562" evidence="2">
    <location>
        <begin position="21"/>
        <end position="284"/>
    </location>
</feature>
<dbReference type="EMBL" id="VIIS01001159">
    <property type="protein sequence ID" value="KAF0301506.1"/>
    <property type="molecule type" value="Genomic_DNA"/>
</dbReference>
<protein>
    <submittedName>
        <fullName evidence="3">Uncharacterized protein</fullName>
    </submittedName>
</protein>
<dbReference type="Proteomes" id="UP000440578">
    <property type="component" value="Unassembled WGS sequence"/>
</dbReference>
<name>A0A6A4W2L4_AMPAM</name>
<dbReference type="OrthoDB" id="6402609at2759"/>